<dbReference type="GO" id="GO:1990904">
    <property type="term" value="C:ribonucleoprotein complex"/>
    <property type="evidence" value="ECO:0007669"/>
    <property type="project" value="UniProtKB-KW"/>
</dbReference>
<protein>
    <recommendedName>
        <fullName evidence="5">Small ribosomal subunit protein uS10 domain-containing protein</fullName>
    </recommendedName>
</protein>
<feature type="compositionally biased region" description="Low complexity" evidence="4">
    <location>
        <begin position="248"/>
        <end position="262"/>
    </location>
</feature>
<feature type="region of interest" description="Disordered" evidence="4">
    <location>
        <begin position="197"/>
        <end position="229"/>
    </location>
</feature>
<evidence type="ECO:0000256" key="3">
    <source>
        <dbReference type="ARBA" id="ARBA00023274"/>
    </source>
</evidence>
<evidence type="ECO:0000256" key="4">
    <source>
        <dbReference type="SAM" id="MobiDB-lite"/>
    </source>
</evidence>
<dbReference type="Gene3D" id="3.30.70.600">
    <property type="entry name" value="Ribosomal protein S10 domain"/>
    <property type="match status" value="1"/>
</dbReference>
<dbReference type="GO" id="GO:0006412">
    <property type="term" value="P:translation"/>
    <property type="evidence" value="ECO:0007669"/>
    <property type="project" value="InterPro"/>
</dbReference>
<evidence type="ECO:0000256" key="2">
    <source>
        <dbReference type="ARBA" id="ARBA00022980"/>
    </source>
</evidence>
<sequence>MSGLLEQLGRPLARALFSGQPCHVSAWRSALLGQQQLQCRKQSSASASTSSSSKPMYHLEVSIKAYEPRYLNQASTAIRDLMFINLAPQAAAAGASDVPGPHNSSISSGTPSPVNLAMPIQHIPIRLNWKRSRFTVIRGPHIDKKGREQFEMRKYKVLVRGATHSAQDVHWFLDSIRLYEFPGVQIQVSLNSNSYLTPLQAPTTAEPGQRGERGLDEAAHSPSVLSEHRSRISRYLMPGKIAAQVQGSNNNIKSSNSSSSSSTGSADGDLEGALRSLRKVVYAGLQQQRQQLSGSEDYQRWHMTNKLKTPHLATLPPSDLDPWASGSRASTSSTDLLLGRQLQELSATAIGTSSSDASGVSSSGSTSSSSSIGTKSGVGEGKSRAAAFLAAADAVFLNLRFEALESHRHFPLHFATYQIGHEVPAAQWMSAVMRAGQFARDMEARAQEYELMSLYTQYSLFAHSLLYTLYKMWLGSNKEEAGRYLAMPPDAGVVERFIIGSSNAQRGSS</sequence>
<dbReference type="SMART" id="SM01403">
    <property type="entry name" value="Ribosomal_S10"/>
    <property type="match status" value="1"/>
</dbReference>
<evidence type="ECO:0000313" key="6">
    <source>
        <dbReference type="EMBL" id="CAE0495311.1"/>
    </source>
</evidence>
<comment type="similarity">
    <text evidence="1">Belongs to the universal ribosomal protein uS10 family.</text>
</comment>
<dbReference type="GO" id="GO:0003735">
    <property type="term" value="F:structural constituent of ribosome"/>
    <property type="evidence" value="ECO:0007669"/>
    <property type="project" value="InterPro"/>
</dbReference>
<dbReference type="SUPFAM" id="SSF54999">
    <property type="entry name" value="Ribosomal protein S10"/>
    <property type="match status" value="1"/>
</dbReference>
<keyword evidence="2" id="KW-0689">Ribosomal protein</keyword>
<organism evidence="6">
    <name type="scientific">Dunaliella tertiolecta</name>
    <name type="common">Green alga</name>
    <dbReference type="NCBI Taxonomy" id="3047"/>
    <lineage>
        <taxon>Eukaryota</taxon>
        <taxon>Viridiplantae</taxon>
        <taxon>Chlorophyta</taxon>
        <taxon>core chlorophytes</taxon>
        <taxon>Chlorophyceae</taxon>
        <taxon>CS clade</taxon>
        <taxon>Chlamydomonadales</taxon>
        <taxon>Dunaliellaceae</taxon>
        <taxon>Dunaliella</taxon>
    </lineage>
</organism>
<accession>A0A7S3QWG5</accession>
<feature type="region of interest" description="Disordered" evidence="4">
    <location>
        <begin position="94"/>
        <end position="113"/>
    </location>
</feature>
<feature type="region of interest" description="Disordered" evidence="4">
    <location>
        <begin position="246"/>
        <end position="269"/>
    </location>
</feature>
<feature type="region of interest" description="Disordered" evidence="4">
    <location>
        <begin position="350"/>
        <end position="376"/>
    </location>
</feature>
<dbReference type="PANTHER" id="PTHR11700">
    <property type="entry name" value="30S RIBOSOMAL PROTEIN S10 FAMILY MEMBER"/>
    <property type="match status" value="1"/>
</dbReference>
<dbReference type="GO" id="GO:0005840">
    <property type="term" value="C:ribosome"/>
    <property type="evidence" value="ECO:0007669"/>
    <property type="project" value="UniProtKB-KW"/>
</dbReference>
<dbReference type="InterPro" id="IPR001848">
    <property type="entry name" value="Ribosomal_uS10"/>
</dbReference>
<dbReference type="InterPro" id="IPR027486">
    <property type="entry name" value="Ribosomal_uS10_dom"/>
</dbReference>
<dbReference type="Pfam" id="PF00338">
    <property type="entry name" value="Ribosomal_S10"/>
    <property type="match status" value="1"/>
</dbReference>
<name>A0A7S3QWG5_DUNTE</name>
<dbReference type="EMBL" id="HBIP01017631">
    <property type="protein sequence ID" value="CAE0495311.1"/>
    <property type="molecule type" value="Transcribed_RNA"/>
</dbReference>
<evidence type="ECO:0000259" key="5">
    <source>
        <dbReference type="SMART" id="SM01403"/>
    </source>
</evidence>
<feature type="compositionally biased region" description="Polar residues" evidence="4">
    <location>
        <begin position="102"/>
        <end position="113"/>
    </location>
</feature>
<reference evidence="6" key="1">
    <citation type="submission" date="2021-01" db="EMBL/GenBank/DDBJ databases">
        <authorList>
            <person name="Corre E."/>
            <person name="Pelletier E."/>
            <person name="Niang G."/>
            <person name="Scheremetjew M."/>
            <person name="Finn R."/>
            <person name="Kale V."/>
            <person name="Holt S."/>
            <person name="Cochrane G."/>
            <person name="Meng A."/>
            <person name="Brown T."/>
            <person name="Cohen L."/>
        </authorList>
    </citation>
    <scope>NUCLEOTIDE SEQUENCE</scope>
    <source>
        <strain evidence="6">CCMP1320</strain>
    </source>
</reference>
<keyword evidence="3" id="KW-0687">Ribonucleoprotein</keyword>
<evidence type="ECO:0000256" key="1">
    <source>
        <dbReference type="ARBA" id="ARBA00007102"/>
    </source>
</evidence>
<proteinExistence type="inferred from homology"/>
<dbReference type="InterPro" id="IPR036838">
    <property type="entry name" value="Ribosomal_uS10_dom_sf"/>
</dbReference>
<dbReference type="AlphaFoldDB" id="A0A7S3QWG5"/>
<feature type="compositionally biased region" description="Low complexity" evidence="4">
    <location>
        <begin position="351"/>
        <end position="376"/>
    </location>
</feature>
<gene>
    <name evidence="6" type="ORF">DTER00134_LOCUS10384</name>
</gene>
<feature type="domain" description="Small ribosomal subunit protein uS10" evidence="5">
    <location>
        <begin position="60"/>
        <end position="189"/>
    </location>
</feature>
<feature type="compositionally biased region" description="Basic and acidic residues" evidence="4">
    <location>
        <begin position="209"/>
        <end position="219"/>
    </location>
</feature>